<keyword evidence="3" id="KW-0328">Glycosyltransferase</keyword>
<dbReference type="EMBL" id="SPQQ01000004">
    <property type="protein sequence ID" value="TGE37844.1"/>
    <property type="molecule type" value="Genomic_DNA"/>
</dbReference>
<organism evidence="10 11">
    <name type="scientific">Desulfosporosinus fructosivorans</name>
    <dbReference type="NCBI Taxonomy" id="2018669"/>
    <lineage>
        <taxon>Bacteria</taxon>
        <taxon>Bacillati</taxon>
        <taxon>Bacillota</taxon>
        <taxon>Clostridia</taxon>
        <taxon>Eubacteriales</taxon>
        <taxon>Desulfitobacteriaceae</taxon>
        <taxon>Desulfosporosinus</taxon>
    </lineage>
</organism>
<feature type="transmembrane region" description="Helical" evidence="8">
    <location>
        <begin position="235"/>
        <end position="257"/>
    </location>
</feature>
<dbReference type="GO" id="GO:0009103">
    <property type="term" value="P:lipopolysaccharide biosynthetic process"/>
    <property type="evidence" value="ECO:0007669"/>
    <property type="project" value="UniProtKB-ARBA"/>
</dbReference>
<keyword evidence="7 8" id="KW-0472">Membrane</keyword>
<comment type="caution">
    <text evidence="10">The sequence shown here is derived from an EMBL/GenBank/DDBJ whole genome shotgun (WGS) entry which is preliminary data.</text>
</comment>
<evidence type="ECO:0000256" key="7">
    <source>
        <dbReference type="ARBA" id="ARBA00023136"/>
    </source>
</evidence>
<keyword evidence="11" id="KW-1185">Reference proteome</keyword>
<protein>
    <submittedName>
        <fullName evidence="10">Phospholipid carrier-dependent glycosyltransferase</fullName>
    </submittedName>
</protein>
<dbReference type="PANTHER" id="PTHR33908:SF11">
    <property type="entry name" value="MEMBRANE PROTEIN"/>
    <property type="match status" value="1"/>
</dbReference>
<dbReference type="AlphaFoldDB" id="A0A4Z0R5M6"/>
<feature type="transmembrane region" description="Helical" evidence="8">
    <location>
        <begin position="294"/>
        <end position="315"/>
    </location>
</feature>
<evidence type="ECO:0000256" key="4">
    <source>
        <dbReference type="ARBA" id="ARBA00022679"/>
    </source>
</evidence>
<feature type="transmembrane region" description="Helical" evidence="8">
    <location>
        <begin position="382"/>
        <end position="399"/>
    </location>
</feature>
<feature type="transmembrane region" description="Helical" evidence="8">
    <location>
        <begin position="352"/>
        <end position="370"/>
    </location>
</feature>
<reference evidence="10 11" key="1">
    <citation type="submission" date="2019-03" db="EMBL/GenBank/DDBJ databases">
        <title>Draft Genome Sequence of Desulfosporosinus fructosivorans Strain 63.6F, Isolated from Marine Sediment in the Baltic Sea.</title>
        <authorList>
            <person name="Hausmann B."/>
            <person name="Vandieken V."/>
            <person name="Pjevac P."/>
            <person name="Schreck K."/>
            <person name="Herbold C.W."/>
            <person name="Loy A."/>
        </authorList>
    </citation>
    <scope>NUCLEOTIDE SEQUENCE [LARGE SCALE GENOMIC DNA]</scope>
    <source>
        <strain evidence="10 11">63.6F</strain>
    </source>
</reference>
<feature type="domain" description="Glycosyltransferase RgtA/B/C/D-like" evidence="9">
    <location>
        <begin position="99"/>
        <end position="210"/>
    </location>
</feature>
<gene>
    <name evidence="10" type="ORF">E4K67_14165</name>
</gene>
<evidence type="ECO:0000256" key="3">
    <source>
        <dbReference type="ARBA" id="ARBA00022676"/>
    </source>
</evidence>
<feature type="transmembrane region" description="Helical" evidence="8">
    <location>
        <begin position="71"/>
        <end position="92"/>
    </location>
</feature>
<feature type="transmembrane region" description="Helical" evidence="8">
    <location>
        <begin position="327"/>
        <end position="346"/>
    </location>
</feature>
<keyword evidence="5 8" id="KW-0812">Transmembrane</keyword>
<feature type="transmembrane region" description="Helical" evidence="8">
    <location>
        <begin position="98"/>
        <end position="120"/>
    </location>
</feature>
<comment type="subcellular location">
    <subcellularLocation>
        <location evidence="1">Cell membrane</location>
        <topology evidence="1">Multi-pass membrane protein</topology>
    </subcellularLocation>
</comment>
<feature type="transmembrane region" description="Helical" evidence="8">
    <location>
        <begin position="196"/>
        <end position="214"/>
    </location>
</feature>
<dbReference type="InterPro" id="IPR038731">
    <property type="entry name" value="RgtA/B/C-like"/>
</dbReference>
<evidence type="ECO:0000259" key="9">
    <source>
        <dbReference type="Pfam" id="PF13231"/>
    </source>
</evidence>
<dbReference type="GO" id="GO:0005886">
    <property type="term" value="C:plasma membrane"/>
    <property type="evidence" value="ECO:0007669"/>
    <property type="project" value="UniProtKB-SubCell"/>
</dbReference>
<evidence type="ECO:0000313" key="10">
    <source>
        <dbReference type="EMBL" id="TGE37844.1"/>
    </source>
</evidence>
<dbReference type="OrthoDB" id="3276839at2"/>
<proteinExistence type="predicted"/>
<dbReference type="Pfam" id="PF13231">
    <property type="entry name" value="PMT_2"/>
    <property type="match status" value="1"/>
</dbReference>
<keyword evidence="4 10" id="KW-0808">Transferase</keyword>
<dbReference type="PANTHER" id="PTHR33908">
    <property type="entry name" value="MANNOSYLTRANSFERASE YKCB-RELATED"/>
    <property type="match status" value="1"/>
</dbReference>
<evidence type="ECO:0000256" key="8">
    <source>
        <dbReference type="SAM" id="Phobius"/>
    </source>
</evidence>
<evidence type="ECO:0000256" key="2">
    <source>
        <dbReference type="ARBA" id="ARBA00022475"/>
    </source>
</evidence>
<feature type="transmembrane region" description="Helical" evidence="8">
    <location>
        <begin position="153"/>
        <end position="170"/>
    </location>
</feature>
<dbReference type="GO" id="GO:0016763">
    <property type="term" value="F:pentosyltransferase activity"/>
    <property type="evidence" value="ECO:0007669"/>
    <property type="project" value="TreeGrafter"/>
</dbReference>
<keyword evidence="2" id="KW-1003">Cell membrane</keyword>
<evidence type="ECO:0000313" key="11">
    <source>
        <dbReference type="Proteomes" id="UP000298460"/>
    </source>
</evidence>
<feature type="transmembrane region" description="Helical" evidence="8">
    <location>
        <begin position="127"/>
        <end position="147"/>
    </location>
</feature>
<evidence type="ECO:0000256" key="6">
    <source>
        <dbReference type="ARBA" id="ARBA00022989"/>
    </source>
</evidence>
<dbReference type="InterPro" id="IPR050297">
    <property type="entry name" value="LipidA_mod_glycosyltrf_83"/>
</dbReference>
<dbReference type="RefSeq" id="WP_135547744.1">
    <property type="nucleotide sequence ID" value="NZ_SPQQ01000004.1"/>
</dbReference>
<name>A0A4Z0R5M6_9FIRM</name>
<evidence type="ECO:0000256" key="5">
    <source>
        <dbReference type="ARBA" id="ARBA00022692"/>
    </source>
</evidence>
<accession>A0A4Z0R5M6</accession>
<feature type="transmembrane region" description="Helical" evidence="8">
    <location>
        <begin position="16"/>
        <end position="36"/>
    </location>
</feature>
<sequence length="541" mass="61668">MAFTFQDKVTQRTNRMLIWLTAITVFALECAAGYYYNIYVGYYHSDGISRVANAFYVLYSRNPHLGAIGFVWNPLPSMVDLVLLLLYPWIPAMATKGIAGLLMSAMFASLTVGILVRAFIQRGLSRWYAVIFTLLFALNPMIFLAGFNGLSDAPFIFFTILSIVSFLNWMDEHQLGDLAVSSFALAIAFWCRYEAVPFGFSIIVGCVIVTMLISENSKPNNEGRLHYKWSRAEGTLAVIVTPIFYSILLWVLLNAIIMDNPLNFLNGEYTNTAQIQGHLSNPVYAAMLNNPVQAIIFAFEKVLVFSVPFLSILFLRVINRRIFKWDTLILIGMIVSIPMLQIIMLMKGTSLGWLRYFLYVLPVSFAWLPYELSKLKRKWHVIIPLAAMIVNYGILSYAITQPSIAPDENTFLQNSLGAHNQTYYDQKQDIELAKYLDDNYPFSNILVDSFSAYLIILQSEYPKRFYITSDYDFKNAISNPEKYKVSYILVPKPGSASVISAINDAYPNLYFNGSDWAELVKEFGTRWRLYRIINSTRESVN</sequence>
<keyword evidence="6 8" id="KW-1133">Transmembrane helix</keyword>
<dbReference type="Proteomes" id="UP000298460">
    <property type="component" value="Unassembled WGS sequence"/>
</dbReference>
<evidence type="ECO:0000256" key="1">
    <source>
        <dbReference type="ARBA" id="ARBA00004651"/>
    </source>
</evidence>